<dbReference type="Gene3D" id="3.40.50.300">
    <property type="entry name" value="P-loop containing nucleotide triphosphate hydrolases"/>
    <property type="match status" value="1"/>
</dbReference>
<proteinExistence type="predicted"/>
<dbReference type="AlphaFoldDB" id="D9WN11"/>
<evidence type="ECO:0000313" key="3">
    <source>
        <dbReference type="EMBL" id="EFL21721.1"/>
    </source>
</evidence>
<keyword evidence="2" id="KW-0472">Membrane</keyword>
<reference evidence="3 4" key="1">
    <citation type="submission" date="2009-02" db="EMBL/GenBank/DDBJ databases">
        <title>Annotation of Streptomyces hygroscopicus strain ATCC 53653.</title>
        <authorList>
            <consortium name="The Broad Institute Genome Sequencing Platform"/>
            <consortium name="Broad Institute Microbial Sequencing Center"/>
            <person name="Fischbach M."/>
            <person name="Godfrey P."/>
            <person name="Ward D."/>
            <person name="Young S."/>
            <person name="Zeng Q."/>
            <person name="Koehrsen M."/>
            <person name="Alvarado L."/>
            <person name="Berlin A.M."/>
            <person name="Bochicchio J."/>
            <person name="Borenstein D."/>
            <person name="Chapman S.B."/>
            <person name="Chen Z."/>
            <person name="Engels R."/>
            <person name="Freedman E."/>
            <person name="Gellesch M."/>
            <person name="Goldberg J."/>
            <person name="Griggs A."/>
            <person name="Gujja S."/>
            <person name="Heilman E.R."/>
            <person name="Heiman D.I."/>
            <person name="Hepburn T.A."/>
            <person name="Howarth C."/>
            <person name="Jen D."/>
            <person name="Larson L."/>
            <person name="Lewis B."/>
            <person name="Mehta T."/>
            <person name="Park D."/>
            <person name="Pearson M."/>
            <person name="Richards J."/>
            <person name="Roberts A."/>
            <person name="Saif S."/>
            <person name="Shea T.D."/>
            <person name="Shenoy N."/>
            <person name="Sisk P."/>
            <person name="Stolte C."/>
            <person name="Sykes S.N."/>
            <person name="Thomson T."/>
            <person name="Walk T."/>
            <person name="White J."/>
            <person name="Yandava C."/>
            <person name="Straight P."/>
            <person name="Clardy J."/>
            <person name="Hung D."/>
            <person name="Kolter R."/>
            <person name="Mekalanos J."/>
            <person name="Walker S."/>
            <person name="Walsh C.T."/>
            <person name="Wieland-Brown L.C."/>
            <person name="Haas B."/>
            <person name="Nusbaum C."/>
            <person name="Birren B."/>
        </authorList>
    </citation>
    <scope>NUCLEOTIDE SEQUENCE [LARGE SCALE GENOMIC DNA]</scope>
    <source>
        <strain evidence="3 4">ATCC 53653</strain>
    </source>
</reference>
<feature type="compositionally biased region" description="Acidic residues" evidence="1">
    <location>
        <begin position="311"/>
        <end position="328"/>
    </location>
</feature>
<dbReference type="STRING" id="457427.SSOG_01433"/>
<dbReference type="HOGENOM" id="CLU_505174_0_0_11"/>
<dbReference type="SUPFAM" id="SSF52540">
    <property type="entry name" value="P-loop containing nucleoside triphosphate hydrolases"/>
    <property type="match status" value="1"/>
</dbReference>
<evidence type="ECO:0000313" key="4">
    <source>
        <dbReference type="Proteomes" id="UP000003963"/>
    </source>
</evidence>
<feature type="region of interest" description="Disordered" evidence="1">
    <location>
        <begin position="310"/>
        <end position="342"/>
    </location>
</feature>
<keyword evidence="2" id="KW-1133">Transmembrane helix</keyword>
<sequence length="593" mass="62724">MSSCSASSSSSSSAKTASRHPTASCAPSSASTSRAPPSPRASRPVAQASPVCWAGSRSDVGLPPLPRLRLGGAGRAPFRRGREFARTAADSAADVLHPLLALSRGLRVLAAGARRRWGELPGEQRGPAFFVAAACLFVVFLLPYGPLASAIGLLGAAGWAGRVRAPASPGPSADGTERLRLIYEALVPYFAAAEDPDPLYCHGGEWSRPFESFDFDEDGRLTRLLLRYPAYFTDGEAESRARVEQVLYAKSGRDREYLFTWDEEANRLTLAVLPALSTAICAQRFVTAPGETVLGFTDASSVRRTLPVLEGVDDETAEDGSGTDDADDAATTRDVPPVVWRTGPRSTEPHLLALGRPGSGTTTLLRSILLQALPHGDVLVVDGSGSGEYACLGGRAGVLAVECGLAGVLATLEWAGHETERRLLAANRARQFGHPPPEDVQRPLWIVLDWPSFISHVAAADGRTDPQELLQVPLRHGRAANVRVVVAEQLDAAEGLSEAVRFHTRARVVLGPASLEQTTAVLGAPPPTTPVPEVPAGRGYARLGAGPVHRLQVPATPDPYDDATSEGQRRAVLRLLPGPDAGSPGERVVATRK</sequence>
<dbReference type="EMBL" id="GG657754">
    <property type="protein sequence ID" value="EFL21721.1"/>
    <property type="molecule type" value="Genomic_DNA"/>
</dbReference>
<gene>
    <name evidence="3" type="ORF">SSOG_01433</name>
</gene>
<keyword evidence="2" id="KW-0812">Transmembrane</keyword>
<accession>D9WN11</accession>
<protein>
    <submittedName>
        <fullName evidence="3">Putative membrane protein</fullName>
    </submittedName>
</protein>
<feature type="region of interest" description="Disordered" evidence="1">
    <location>
        <begin position="1"/>
        <end position="47"/>
    </location>
</feature>
<evidence type="ECO:0000256" key="1">
    <source>
        <dbReference type="SAM" id="MobiDB-lite"/>
    </source>
</evidence>
<dbReference type="Proteomes" id="UP000003963">
    <property type="component" value="Unassembled WGS sequence"/>
</dbReference>
<dbReference type="InterPro" id="IPR027417">
    <property type="entry name" value="P-loop_NTPase"/>
</dbReference>
<organism evidence="3 4">
    <name type="scientific">Streptomyces himastatinicus ATCC 53653</name>
    <dbReference type="NCBI Taxonomy" id="457427"/>
    <lineage>
        <taxon>Bacteria</taxon>
        <taxon>Bacillati</taxon>
        <taxon>Actinomycetota</taxon>
        <taxon>Actinomycetes</taxon>
        <taxon>Kitasatosporales</taxon>
        <taxon>Streptomycetaceae</taxon>
        <taxon>Streptomyces</taxon>
        <taxon>Streptomyces violaceusniger group</taxon>
    </lineage>
</organism>
<keyword evidence="4" id="KW-1185">Reference proteome</keyword>
<evidence type="ECO:0000256" key="2">
    <source>
        <dbReference type="SAM" id="Phobius"/>
    </source>
</evidence>
<name>D9WN11_9ACTN</name>
<feature type="transmembrane region" description="Helical" evidence="2">
    <location>
        <begin position="126"/>
        <end position="144"/>
    </location>
</feature>